<evidence type="ECO:0000313" key="6">
    <source>
        <dbReference type="EMBL" id="EKM50476.1"/>
    </source>
</evidence>
<feature type="domain" description="TFIIS central" evidence="5">
    <location>
        <begin position="8"/>
        <end position="157"/>
    </location>
</feature>
<dbReference type="GO" id="GO:0031564">
    <property type="term" value="P:transcription antitermination"/>
    <property type="evidence" value="ECO:0007669"/>
    <property type="project" value="TreeGrafter"/>
</dbReference>
<keyword evidence="7" id="KW-1185">Reference proteome</keyword>
<dbReference type="GO" id="GO:0001139">
    <property type="term" value="F:RNA polymerase II complex recruiting activity"/>
    <property type="evidence" value="ECO:0007669"/>
    <property type="project" value="TreeGrafter"/>
</dbReference>
<dbReference type="STRING" id="650164.K5ULE2"/>
<evidence type="ECO:0000256" key="1">
    <source>
        <dbReference type="ARBA" id="ARBA00022723"/>
    </source>
</evidence>
<dbReference type="PANTHER" id="PTHR11477">
    <property type="entry name" value="TRANSCRIPTION FACTOR S-II ZINC FINGER DOMAIN-CONTAINING PROTEIN"/>
    <property type="match status" value="1"/>
</dbReference>
<organism evidence="6 7">
    <name type="scientific">Phanerochaete carnosa (strain HHB-10118-sp)</name>
    <name type="common">White-rot fungus</name>
    <name type="synonym">Peniophora carnosa</name>
    <dbReference type="NCBI Taxonomy" id="650164"/>
    <lineage>
        <taxon>Eukaryota</taxon>
        <taxon>Fungi</taxon>
        <taxon>Dikarya</taxon>
        <taxon>Basidiomycota</taxon>
        <taxon>Agaricomycotina</taxon>
        <taxon>Agaricomycetes</taxon>
        <taxon>Polyporales</taxon>
        <taxon>Phanerochaetaceae</taxon>
        <taxon>Phanerochaete</taxon>
    </lineage>
</organism>
<dbReference type="PANTHER" id="PTHR11477:SF0">
    <property type="entry name" value="IP08861P-RELATED"/>
    <property type="match status" value="1"/>
</dbReference>
<protein>
    <recommendedName>
        <fullName evidence="5">TFIIS central domain-containing protein</fullName>
    </recommendedName>
</protein>
<dbReference type="HOGENOM" id="CLU_1639464_0_0_1"/>
<evidence type="ECO:0000259" key="5">
    <source>
        <dbReference type="PROSITE" id="PS51321"/>
    </source>
</evidence>
<keyword evidence="1" id="KW-0479">Metal-binding</keyword>
<dbReference type="GO" id="GO:0006368">
    <property type="term" value="P:transcription elongation by RNA polymerase II"/>
    <property type="evidence" value="ECO:0007669"/>
    <property type="project" value="TreeGrafter"/>
</dbReference>
<feature type="non-terminal residue" evidence="6">
    <location>
        <position position="1"/>
    </location>
</feature>
<dbReference type="GO" id="GO:0005634">
    <property type="term" value="C:nucleus"/>
    <property type="evidence" value="ECO:0007669"/>
    <property type="project" value="TreeGrafter"/>
</dbReference>
<keyword evidence="4" id="KW-0539">Nucleus</keyword>
<keyword evidence="3" id="KW-0862">Zinc</keyword>
<dbReference type="InterPro" id="IPR036575">
    <property type="entry name" value="TFIIS_cen_dom_sf"/>
</dbReference>
<dbReference type="Proteomes" id="UP000008370">
    <property type="component" value="Unassembled WGS sequence"/>
</dbReference>
<name>K5ULE2_PHACS</name>
<evidence type="ECO:0000256" key="3">
    <source>
        <dbReference type="ARBA" id="ARBA00022833"/>
    </source>
</evidence>
<gene>
    <name evidence="6" type="ORF">PHACADRAFT_60942</name>
</gene>
<dbReference type="SMART" id="SM00510">
    <property type="entry name" value="TFS2M"/>
    <property type="match status" value="1"/>
</dbReference>
<dbReference type="GO" id="GO:0000977">
    <property type="term" value="F:RNA polymerase II transcription regulatory region sequence-specific DNA binding"/>
    <property type="evidence" value="ECO:0007669"/>
    <property type="project" value="TreeGrafter"/>
</dbReference>
<dbReference type="GO" id="GO:0008270">
    <property type="term" value="F:zinc ion binding"/>
    <property type="evidence" value="ECO:0007669"/>
    <property type="project" value="UniProtKB-KW"/>
</dbReference>
<dbReference type="SUPFAM" id="SSF46942">
    <property type="entry name" value="Elongation factor TFIIS domain 2"/>
    <property type="match status" value="1"/>
</dbReference>
<evidence type="ECO:0000256" key="2">
    <source>
        <dbReference type="ARBA" id="ARBA00022771"/>
    </source>
</evidence>
<dbReference type="KEGG" id="pco:PHACADRAFT_60942"/>
<feature type="non-terminal residue" evidence="6">
    <location>
        <position position="162"/>
    </location>
</feature>
<dbReference type="GeneID" id="18920156"/>
<dbReference type="OrthoDB" id="436852at2759"/>
<dbReference type="AlphaFoldDB" id="K5ULE2"/>
<dbReference type="Pfam" id="PF07500">
    <property type="entry name" value="TFIIS_M"/>
    <property type="match status" value="1"/>
</dbReference>
<dbReference type="InParanoid" id="K5ULE2"/>
<keyword evidence="2" id="KW-0863">Zinc-finger</keyword>
<dbReference type="RefSeq" id="XP_007400748.1">
    <property type="nucleotide sequence ID" value="XM_007400686.1"/>
</dbReference>
<dbReference type="InterPro" id="IPR003618">
    <property type="entry name" value="TFIIS_cen_dom"/>
</dbReference>
<dbReference type="GO" id="GO:0031440">
    <property type="term" value="P:regulation of mRNA 3'-end processing"/>
    <property type="evidence" value="ECO:0007669"/>
    <property type="project" value="TreeGrafter"/>
</dbReference>
<dbReference type="GO" id="GO:0006362">
    <property type="term" value="P:transcription elongation by RNA polymerase I"/>
    <property type="evidence" value="ECO:0007669"/>
    <property type="project" value="TreeGrafter"/>
</dbReference>
<evidence type="ECO:0000256" key="4">
    <source>
        <dbReference type="ARBA" id="ARBA00023242"/>
    </source>
</evidence>
<dbReference type="EMBL" id="JH930478">
    <property type="protein sequence ID" value="EKM50476.1"/>
    <property type="molecule type" value="Genomic_DNA"/>
</dbReference>
<dbReference type="Gene3D" id="1.10.472.30">
    <property type="entry name" value="Transcription elongation factor S-II, central domain"/>
    <property type="match status" value="1"/>
</dbReference>
<dbReference type="PROSITE" id="PS51321">
    <property type="entry name" value="TFIIS_CENTRAL"/>
    <property type="match status" value="1"/>
</dbReference>
<accession>K5ULE2</accession>
<proteinExistence type="predicted"/>
<reference evidence="6 7" key="1">
    <citation type="journal article" date="2012" name="BMC Genomics">
        <title>Comparative genomics of the white-rot fungi, Phanerochaete carnosa and P. chrysosporium, to elucidate the genetic basis of the distinct wood types they colonize.</title>
        <authorList>
            <person name="Suzuki H."/>
            <person name="MacDonald J."/>
            <person name="Syed K."/>
            <person name="Salamov A."/>
            <person name="Hori C."/>
            <person name="Aerts A."/>
            <person name="Henrissat B."/>
            <person name="Wiebenga A."/>
            <person name="vanKuyk P.A."/>
            <person name="Barry K."/>
            <person name="Lindquist E."/>
            <person name="LaButti K."/>
            <person name="Lapidus A."/>
            <person name="Lucas S."/>
            <person name="Coutinho P."/>
            <person name="Gong Y."/>
            <person name="Samejima M."/>
            <person name="Mahadevan R."/>
            <person name="Abou-Zaid M."/>
            <person name="de Vries R.P."/>
            <person name="Igarashi K."/>
            <person name="Yadav J.S."/>
            <person name="Grigoriev I.V."/>
            <person name="Master E.R."/>
        </authorList>
    </citation>
    <scope>NUCLEOTIDE SEQUENCE [LARGE SCALE GENOMIC DNA]</scope>
    <source>
        <strain evidence="6 7">HHB-10118-sp</strain>
    </source>
</reference>
<sequence length="162" mass="18528">SNAGVDPARKYCLTKLHELFRNIFLRYPVLPEAEGVSIEKKPEELTPEEKVVLEDKANRFATDLEECMFELYAEPDAKTGKRTAAAKYKERFRMLTFNLSKSDRVVLHKRIAASHISPKELSTMSSTDLADEETKQSIRQAEQEALEHSILKKTVMPRAKMT</sequence>
<evidence type="ECO:0000313" key="7">
    <source>
        <dbReference type="Proteomes" id="UP000008370"/>
    </source>
</evidence>